<evidence type="ECO:0000256" key="1">
    <source>
        <dbReference type="ARBA" id="ARBA00022723"/>
    </source>
</evidence>
<dbReference type="InterPro" id="IPR005584">
    <property type="entry name" value="DNA_gyrase_inhibitor_YacG"/>
</dbReference>
<reference evidence="4 5" key="1">
    <citation type="submission" date="2018-05" db="EMBL/GenBank/DDBJ databases">
        <title>Oceanovita maritima gen. nov., sp. nov., a marine bacterium in the family Rhodobacteraceae isolated from surface seawater of Lundu port Xiamen, China.</title>
        <authorList>
            <person name="Hetharua B.H."/>
            <person name="Min D."/>
            <person name="Liao H."/>
            <person name="Tian Y."/>
        </authorList>
    </citation>
    <scope>NUCLEOTIDE SEQUENCE [LARGE SCALE GENOMIC DNA]</scope>
    <source>
        <strain evidence="4 5">FSX-11</strain>
    </source>
</reference>
<protein>
    <recommendedName>
        <fullName evidence="3">DNA gyrase inhibitor YacG</fullName>
    </recommendedName>
</protein>
<evidence type="ECO:0000313" key="4">
    <source>
        <dbReference type="EMBL" id="PYC46443.1"/>
    </source>
</evidence>
<organism evidence="4 5">
    <name type="scientific">Litorivita pollutaquae</name>
    <dbReference type="NCBI Taxonomy" id="2200892"/>
    <lineage>
        <taxon>Bacteria</taxon>
        <taxon>Pseudomonadati</taxon>
        <taxon>Pseudomonadota</taxon>
        <taxon>Alphaproteobacteria</taxon>
        <taxon>Rhodobacterales</taxon>
        <taxon>Paracoccaceae</taxon>
        <taxon>Litorivita</taxon>
    </lineage>
</organism>
<feature type="binding site" evidence="3">
    <location>
        <position position="18"/>
    </location>
    <ligand>
        <name>Zn(2+)</name>
        <dbReference type="ChEBI" id="CHEBI:29105"/>
    </ligand>
</feature>
<keyword evidence="1 3" id="KW-0479">Metal-binding</keyword>
<dbReference type="PANTHER" id="PTHR36150:SF1">
    <property type="entry name" value="DNA GYRASE INHIBITOR YACG"/>
    <property type="match status" value="1"/>
</dbReference>
<dbReference type="OrthoDB" id="9809663at2"/>
<dbReference type="Gene3D" id="3.30.50.10">
    <property type="entry name" value="Erythroid Transcription Factor GATA-1, subunit A"/>
    <property type="match status" value="1"/>
</dbReference>
<proteinExistence type="inferred from homology"/>
<comment type="cofactor">
    <cofactor evidence="3">
        <name>Zn(2+)</name>
        <dbReference type="ChEBI" id="CHEBI:29105"/>
    </cofactor>
    <text evidence="3">Binds 1 zinc ion.</text>
</comment>
<dbReference type="PANTHER" id="PTHR36150">
    <property type="entry name" value="DNA GYRASE INHIBITOR YACG"/>
    <property type="match status" value="1"/>
</dbReference>
<dbReference type="GO" id="GO:0006355">
    <property type="term" value="P:regulation of DNA-templated transcription"/>
    <property type="evidence" value="ECO:0007669"/>
    <property type="project" value="InterPro"/>
</dbReference>
<gene>
    <name evidence="3" type="primary">yacG</name>
    <name evidence="4" type="ORF">DI396_14995</name>
</gene>
<name>A0A2V4N8T9_9RHOB</name>
<keyword evidence="5" id="KW-1185">Reference proteome</keyword>
<feature type="binding site" evidence="3">
    <location>
        <position position="6"/>
    </location>
    <ligand>
        <name>Zn(2+)</name>
        <dbReference type="ChEBI" id="CHEBI:29105"/>
    </ligand>
</feature>
<comment type="caution">
    <text evidence="4">The sequence shown here is derived from an EMBL/GenBank/DDBJ whole genome shotgun (WGS) entry which is preliminary data.</text>
</comment>
<dbReference type="GO" id="GO:0008270">
    <property type="term" value="F:zinc ion binding"/>
    <property type="evidence" value="ECO:0007669"/>
    <property type="project" value="UniProtKB-UniRule"/>
</dbReference>
<dbReference type="SUPFAM" id="SSF57716">
    <property type="entry name" value="Glucocorticoid receptor-like (DNA-binding domain)"/>
    <property type="match status" value="1"/>
</dbReference>
<dbReference type="HAMAP" id="MF_00649">
    <property type="entry name" value="DNA_gyrase_inhibitor_YacG"/>
    <property type="match status" value="1"/>
</dbReference>
<comment type="subunit">
    <text evidence="3">Interacts with GyrB.</text>
</comment>
<dbReference type="Proteomes" id="UP000248012">
    <property type="component" value="Unassembled WGS sequence"/>
</dbReference>
<dbReference type="InterPro" id="IPR013088">
    <property type="entry name" value="Znf_NHR/GATA"/>
</dbReference>
<dbReference type="GO" id="GO:0008657">
    <property type="term" value="F:DNA topoisomerase type II (double strand cut, ATP-hydrolyzing) inhibitor activity"/>
    <property type="evidence" value="ECO:0007669"/>
    <property type="project" value="UniProtKB-UniRule"/>
</dbReference>
<evidence type="ECO:0000256" key="3">
    <source>
        <dbReference type="HAMAP-Rule" id="MF_00649"/>
    </source>
</evidence>
<dbReference type="Pfam" id="PF03884">
    <property type="entry name" value="YacG"/>
    <property type="match status" value="1"/>
</dbReference>
<keyword evidence="2 3" id="KW-0862">Zinc</keyword>
<feature type="binding site" evidence="3">
    <location>
        <position position="22"/>
    </location>
    <ligand>
        <name>Zn(2+)</name>
        <dbReference type="ChEBI" id="CHEBI:29105"/>
    </ligand>
</feature>
<comment type="function">
    <text evidence="3">Inhibits all the catalytic activities of DNA gyrase by preventing its interaction with DNA. Acts by binding directly to the C-terminal domain of GyrB, which probably disrupts DNA binding by the gyrase.</text>
</comment>
<comment type="similarity">
    <text evidence="3">Belongs to the DNA gyrase inhibitor YacG family.</text>
</comment>
<dbReference type="EMBL" id="QFVT01000013">
    <property type="protein sequence ID" value="PYC46443.1"/>
    <property type="molecule type" value="Genomic_DNA"/>
</dbReference>
<feature type="binding site" evidence="3">
    <location>
        <position position="3"/>
    </location>
    <ligand>
        <name>Zn(2+)</name>
        <dbReference type="ChEBI" id="CHEBI:29105"/>
    </ligand>
</feature>
<evidence type="ECO:0000313" key="5">
    <source>
        <dbReference type="Proteomes" id="UP000248012"/>
    </source>
</evidence>
<sequence length="64" mass="7137">MSCPICGRKSTEACRPFCSDRCKDVDLARWFTGGYAVPSQDPDDIEEAIEQAMRAAEETESKPH</sequence>
<dbReference type="AlphaFoldDB" id="A0A2V4N8T9"/>
<dbReference type="RefSeq" id="WP_110797089.1">
    <property type="nucleotide sequence ID" value="NZ_KZ826492.1"/>
</dbReference>
<accession>A0A2V4N8T9</accession>
<evidence type="ECO:0000256" key="2">
    <source>
        <dbReference type="ARBA" id="ARBA00022833"/>
    </source>
</evidence>